<proteinExistence type="predicted"/>
<evidence type="ECO:0000313" key="2">
    <source>
        <dbReference type="Proteomes" id="UP000299102"/>
    </source>
</evidence>
<name>A0A4C1UV32_EUMVA</name>
<keyword evidence="2" id="KW-1185">Reference proteome</keyword>
<sequence length="93" mass="10526">MRGRRRKGRGTLCMRIASFTDNSERQSFVRRTIAIFSIPDITQTLEQRAGYPKKFIKAASYLPMLMANNIRSLRTEPLTGAPHPAPAHPVRTT</sequence>
<dbReference type="Proteomes" id="UP000299102">
    <property type="component" value="Unassembled WGS sequence"/>
</dbReference>
<reference evidence="1 2" key="1">
    <citation type="journal article" date="2019" name="Commun. Biol.">
        <title>The bagworm genome reveals a unique fibroin gene that provides high tensile strength.</title>
        <authorList>
            <person name="Kono N."/>
            <person name="Nakamura H."/>
            <person name="Ohtoshi R."/>
            <person name="Tomita M."/>
            <person name="Numata K."/>
            <person name="Arakawa K."/>
        </authorList>
    </citation>
    <scope>NUCLEOTIDE SEQUENCE [LARGE SCALE GENOMIC DNA]</scope>
</reference>
<comment type="caution">
    <text evidence="1">The sequence shown here is derived from an EMBL/GenBank/DDBJ whole genome shotgun (WGS) entry which is preliminary data.</text>
</comment>
<organism evidence="1 2">
    <name type="scientific">Eumeta variegata</name>
    <name type="common">Bagworm moth</name>
    <name type="synonym">Eumeta japonica</name>
    <dbReference type="NCBI Taxonomy" id="151549"/>
    <lineage>
        <taxon>Eukaryota</taxon>
        <taxon>Metazoa</taxon>
        <taxon>Ecdysozoa</taxon>
        <taxon>Arthropoda</taxon>
        <taxon>Hexapoda</taxon>
        <taxon>Insecta</taxon>
        <taxon>Pterygota</taxon>
        <taxon>Neoptera</taxon>
        <taxon>Endopterygota</taxon>
        <taxon>Lepidoptera</taxon>
        <taxon>Glossata</taxon>
        <taxon>Ditrysia</taxon>
        <taxon>Tineoidea</taxon>
        <taxon>Psychidae</taxon>
        <taxon>Oiketicinae</taxon>
        <taxon>Eumeta</taxon>
    </lineage>
</organism>
<evidence type="ECO:0000313" key="1">
    <source>
        <dbReference type="EMBL" id="GBP29654.1"/>
    </source>
</evidence>
<accession>A0A4C1UV32</accession>
<dbReference type="AlphaFoldDB" id="A0A4C1UV32"/>
<dbReference type="EMBL" id="BGZK01000222">
    <property type="protein sequence ID" value="GBP29654.1"/>
    <property type="molecule type" value="Genomic_DNA"/>
</dbReference>
<gene>
    <name evidence="1" type="ORF">EVAR_79203_1</name>
</gene>
<protein>
    <submittedName>
        <fullName evidence="1">Uncharacterized protein</fullName>
    </submittedName>
</protein>